<dbReference type="InterPro" id="IPR034574">
    <property type="entry name" value="SDH6"/>
</dbReference>
<dbReference type="PANTHER" id="PTHR36708">
    <property type="entry name" value="SUCCINATE DEHYDROGENASE SUBUNIT 6, MITOCHONDRIAL"/>
    <property type="match status" value="1"/>
</dbReference>
<keyword evidence="2" id="KW-1185">Reference proteome</keyword>
<gene>
    <name evidence="1" type="ORF">KI387_027238</name>
</gene>
<protein>
    <recommendedName>
        <fullName evidence="3">Succinate dehydrogenase subunit 6, mitochondrial</fullName>
    </recommendedName>
</protein>
<evidence type="ECO:0000313" key="2">
    <source>
        <dbReference type="Proteomes" id="UP000824469"/>
    </source>
</evidence>
<dbReference type="PANTHER" id="PTHR36708:SF1">
    <property type="entry name" value="SUCCINATE DEHYDROGENASE SUBUNIT 6, MITOCHONDRIAL"/>
    <property type="match status" value="1"/>
</dbReference>
<proteinExistence type="predicted"/>
<sequence length="152" mass="17226">MGAEDSSSSDWNSFWSSKWDTYKSHWRERLEYLDKYKKIYARDKPLPKWSDADVEEFVQSDPVYGPQLQLTRQAAKISAAGSLIGAVSTAGVTLKYSKSGIGTLLSLGAGAAIGWVFGKEVANHTLQLYKFDPMNSQIKFFDWWEKKTEDRS</sequence>
<dbReference type="OMA" id="FMEWWEK"/>
<organism evidence="1 2">
    <name type="scientific">Taxus chinensis</name>
    <name type="common">Chinese yew</name>
    <name type="synonym">Taxus wallichiana var. chinensis</name>
    <dbReference type="NCBI Taxonomy" id="29808"/>
    <lineage>
        <taxon>Eukaryota</taxon>
        <taxon>Viridiplantae</taxon>
        <taxon>Streptophyta</taxon>
        <taxon>Embryophyta</taxon>
        <taxon>Tracheophyta</taxon>
        <taxon>Spermatophyta</taxon>
        <taxon>Pinopsida</taxon>
        <taxon>Pinidae</taxon>
        <taxon>Conifers II</taxon>
        <taxon>Cupressales</taxon>
        <taxon>Taxaceae</taxon>
        <taxon>Taxus</taxon>
    </lineage>
</organism>
<reference evidence="1 2" key="1">
    <citation type="journal article" date="2021" name="Nat. Plants">
        <title>The Taxus genome provides insights into paclitaxel biosynthesis.</title>
        <authorList>
            <person name="Xiong X."/>
            <person name="Gou J."/>
            <person name="Liao Q."/>
            <person name="Li Y."/>
            <person name="Zhou Q."/>
            <person name="Bi G."/>
            <person name="Li C."/>
            <person name="Du R."/>
            <person name="Wang X."/>
            <person name="Sun T."/>
            <person name="Guo L."/>
            <person name="Liang H."/>
            <person name="Lu P."/>
            <person name="Wu Y."/>
            <person name="Zhang Z."/>
            <person name="Ro D.K."/>
            <person name="Shang Y."/>
            <person name="Huang S."/>
            <person name="Yan J."/>
        </authorList>
    </citation>
    <scope>NUCLEOTIDE SEQUENCE [LARGE SCALE GENOMIC DNA]</scope>
    <source>
        <strain evidence="1">Ta-2019</strain>
    </source>
</reference>
<evidence type="ECO:0008006" key="3">
    <source>
        <dbReference type="Google" id="ProtNLM"/>
    </source>
</evidence>
<name>A0AA38FXX1_TAXCH</name>
<accession>A0AA38FXX1</accession>
<dbReference type="EMBL" id="JAHRHJ020000006">
    <property type="protein sequence ID" value="KAH9312203.1"/>
    <property type="molecule type" value="Genomic_DNA"/>
</dbReference>
<evidence type="ECO:0000313" key="1">
    <source>
        <dbReference type="EMBL" id="KAH9312203.1"/>
    </source>
</evidence>
<comment type="caution">
    <text evidence="1">The sequence shown here is derived from an EMBL/GenBank/DDBJ whole genome shotgun (WGS) entry which is preliminary data.</text>
</comment>
<dbReference type="Proteomes" id="UP000824469">
    <property type="component" value="Unassembled WGS sequence"/>
</dbReference>
<dbReference type="AlphaFoldDB" id="A0AA38FXX1"/>
<dbReference type="GO" id="GO:0045273">
    <property type="term" value="C:respiratory chain complex II (succinate dehydrogenase)"/>
    <property type="evidence" value="ECO:0007669"/>
    <property type="project" value="InterPro"/>
</dbReference>